<evidence type="ECO:0000256" key="2">
    <source>
        <dbReference type="SAM" id="MobiDB-lite"/>
    </source>
</evidence>
<feature type="repeat" description="TPR" evidence="1">
    <location>
        <begin position="178"/>
        <end position="211"/>
    </location>
</feature>
<dbReference type="Pfam" id="PF14559">
    <property type="entry name" value="TPR_19"/>
    <property type="match status" value="1"/>
</dbReference>
<sequence>MENKLNRPLGLTLYHPAIGTAQAPAVALGGEDTMTGICSAAPSQPGMVRTRRLLALALVGLGLAGCQSRSPETTGSIGGLNLLGANRPERSPRAEIDALAARYNADPNDVRAAMRYAAALRATDQKSQAVAVLQQVALRNPKDKVVLAAYGKSLADAGRYQEANEVLQNAHSPAQPDWRVLSAQGMVADETGDHARAQNLYDTALKIAPNEPRILSNLGLSYALSRRLDEAETTLRLAVAQPKADARVRQNLALVLGLKGRYDEAEQVLAQDLGPAEAAANMREMRAMAARRSAPKTAQAAAATPGRQLARSAIQ</sequence>
<dbReference type="PIRSF" id="PIRSF035836">
    <property type="entry name" value="UCP035836"/>
    <property type="match status" value="1"/>
</dbReference>
<dbReference type="SUPFAM" id="SSF48452">
    <property type="entry name" value="TPR-like"/>
    <property type="match status" value="1"/>
</dbReference>
<dbReference type="PANTHER" id="PTHR44216">
    <property type="entry name" value="PROTEIN O-MANNOSYL-TRANSFERASE TMTC2"/>
    <property type="match status" value="1"/>
</dbReference>
<dbReference type="GO" id="GO:0000030">
    <property type="term" value="F:mannosyltransferase activity"/>
    <property type="evidence" value="ECO:0007669"/>
    <property type="project" value="TreeGrafter"/>
</dbReference>
<dbReference type="EMBL" id="LT962688">
    <property type="protein sequence ID" value="SOR29393.1"/>
    <property type="molecule type" value="Genomic_DNA"/>
</dbReference>
<dbReference type="SMART" id="SM00028">
    <property type="entry name" value="TPR"/>
    <property type="match status" value="4"/>
</dbReference>
<reference evidence="4" key="1">
    <citation type="submission" date="2017-10" db="EMBL/GenBank/DDBJ databases">
        <authorList>
            <person name="Regsiter A."/>
            <person name="William W."/>
        </authorList>
    </citation>
    <scope>NUCLEOTIDE SEQUENCE [LARGE SCALE GENOMIC DNA]</scope>
</reference>
<evidence type="ECO:0000313" key="4">
    <source>
        <dbReference type="Proteomes" id="UP000233769"/>
    </source>
</evidence>
<dbReference type="GO" id="GO:0035269">
    <property type="term" value="P:protein O-linked glycosylation via mannose"/>
    <property type="evidence" value="ECO:0007669"/>
    <property type="project" value="TreeGrafter"/>
</dbReference>
<dbReference type="PANTHER" id="PTHR44216:SF3">
    <property type="entry name" value="PROTEIN O-MANNOSYL-TRANSFERASE TMTC2"/>
    <property type="match status" value="1"/>
</dbReference>
<dbReference type="Pfam" id="PF13174">
    <property type="entry name" value="TPR_6"/>
    <property type="match status" value="1"/>
</dbReference>
<dbReference type="Gene3D" id="1.25.40.10">
    <property type="entry name" value="Tetratricopeptide repeat domain"/>
    <property type="match status" value="2"/>
</dbReference>
<gene>
    <name evidence="3" type="ORF">TK0001_2791</name>
</gene>
<keyword evidence="1" id="KW-0802">TPR repeat</keyword>
<dbReference type="AlphaFoldDB" id="A0A2N9AQ09"/>
<dbReference type="Proteomes" id="UP000233769">
    <property type="component" value="Chromosome tk0001"/>
</dbReference>
<evidence type="ECO:0000313" key="3">
    <source>
        <dbReference type="EMBL" id="SOR29393.1"/>
    </source>
</evidence>
<evidence type="ECO:0000256" key="1">
    <source>
        <dbReference type="PROSITE-ProRule" id="PRU00339"/>
    </source>
</evidence>
<dbReference type="InterPro" id="IPR019734">
    <property type="entry name" value="TPR_rpt"/>
</dbReference>
<dbReference type="InterPro" id="IPR014596">
    <property type="entry name" value="UCP035836"/>
</dbReference>
<feature type="region of interest" description="Disordered" evidence="2">
    <location>
        <begin position="293"/>
        <end position="315"/>
    </location>
</feature>
<accession>A0A2N9AQ09</accession>
<dbReference type="InterPro" id="IPR011990">
    <property type="entry name" value="TPR-like_helical_dom_sf"/>
</dbReference>
<protein>
    <submittedName>
        <fullName evidence="3">Uncharacterized protein</fullName>
    </submittedName>
</protein>
<proteinExistence type="predicted"/>
<dbReference type="InterPro" id="IPR052384">
    <property type="entry name" value="TMTC_O-mannosyltransferase"/>
</dbReference>
<name>A0A2N9AQ09_METEX</name>
<organism evidence="3 4">
    <name type="scientific">Methylorubrum extorquens</name>
    <name type="common">Methylobacterium dichloromethanicum</name>
    <name type="synonym">Methylobacterium extorquens</name>
    <dbReference type="NCBI Taxonomy" id="408"/>
    <lineage>
        <taxon>Bacteria</taxon>
        <taxon>Pseudomonadati</taxon>
        <taxon>Pseudomonadota</taxon>
        <taxon>Alphaproteobacteria</taxon>
        <taxon>Hyphomicrobiales</taxon>
        <taxon>Methylobacteriaceae</taxon>
        <taxon>Methylorubrum</taxon>
    </lineage>
</organism>
<dbReference type="PROSITE" id="PS50005">
    <property type="entry name" value="TPR"/>
    <property type="match status" value="1"/>
</dbReference>